<dbReference type="SUPFAM" id="SSF46785">
    <property type="entry name" value="Winged helix' DNA-binding domain"/>
    <property type="match status" value="1"/>
</dbReference>
<dbReference type="GO" id="GO:0003700">
    <property type="term" value="F:DNA-binding transcription factor activity"/>
    <property type="evidence" value="ECO:0007669"/>
    <property type="project" value="InterPro"/>
</dbReference>
<organism evidence="6 7">
    <name type="scientific">Paraburkholderia pallida</name>
    <dbReference type="NCBI Taxonomy" id="2547399"/>
    <lineage>
        <taxon>Bacteria</taxon>
        <taxon>Pseudomonadati</taxon>
        <taxon>Pseudomonadota</taxon>
        <taxon>Betaproteobacteria</taxon>
        <taxon>Burkholderiales</taxon>
        <taxon>Burkholderiaceae</taxon>
        <taxon>Paraburkholderia</taxon>
    </lineage>
</organism>
<feature type="domain" description="HTH lysR-type" evidence="5">
    <location>
        <begin position="11"/>
        <end position="68"/>
    </location>
</feature>
<dbReference type="Gene3D" id="1.10.10.10">
    <property type="entry name" value="Winged helix-like DNA-binding domain superfamily/Winged helix DNA-binding domain"/>
    <property type="match status" value="1"/>
</dbReference>
<dbReference type="OrthoDB" id="5495633at2"/>
<protein>
    <submittedName>
        <fullName evidence="6">LysR family transcriptional regulator</fullName>
    </submittedName>
</protein>
<dbReference type="InterPro" id="IPR050389">
    <property type="entry name" value="LysR-type_TF"/>
</dbReference>
<dbReference type="Proteomes" id="UP000295727">
    <property type="component" value="Chromosome 3"/>
</dbReference>
<evidence type="ECO:0000256" key="4">
    <source>
        <dbReference type="ARBA" id="ARBA00023163"/>
    </source>
</evidence>
<gene>
    <name evidence="6" type="ORF">E1956_34665</name>
</gene>
<keyword evidence="7" id="KW-1185">Reference proteome</keyword>
<dbReference type="PANTHER" id="PTHR30118">
    <property type="entry name" value="HTH-TYPE TRANSCRIPTIONAL REGULATOR LEUO-RELATED"/>
    <property type="match status" value="1"/>
</dbReference>
<evidence type="ECO:0000313" key="6">
    <source>
        <dbReference type="EMBL" id="QBR02240.1"/>
    </source>
</evidence>
<keyword evidence="3" id="KW-0238">DNA-binding</keyword>
<sequence>MSDSQLSIDNIDLKTLQMLDELNKTHSVSQTARNLQLTQSSISMGLAKLRRHFSDPLFVRTTTGMAPTPLAQELLRLTSDAMVLLQTALNHNMAFDPASSDRIFRLALSDAGQMLFLPVLLRWLKEAAPHVGLEISALSEDTPVMLERGEIDLAAGFLPTLDAGFFGQRLFSEQFVCIARADHPRVGATLSLASFVAESHVTVHSSATGHSLLERALREQKIQRVSAVSMPNFFGVESIVAESDHLATVPQRLAVQWALGGRVKMHPLPFPVPEYLVMQHWHERYMRDPGLKWLRTSFANLFDALP</sequence>
<dbReference type="PANTHER" id="PTHR30118:SF15">
    <property type="entry name" value="TRANSCRIPTIONAL REGULATORY PROTEIN"/>
    <property type="match status" value="1"/>
</dbReference>
<dbReference type="InterPro" id="IPR036388">
    <property type="entry name" value="WH-like_DNA-bd_sf"/>
</dbReference>
<dbReference type="Gene3D" id="3.40.190.10">
    <property type="entry name" value="Periplasmic binding protein-like II"/>
    <property type="match status" value="2"/>
</dbReference>
<evidence type="ECO:0000259" key="5">
    <source>
        <dbReference type="PROSITE" id="PS50931"/>
    </source>
</evidence>
<comment type="similarity">
    <text evidence="1">Belongs to the LysR transcriptional regulatory family.</text>
</comment>
<dbReference type="SUPFAM" id="SSF53850">
    <property type="entry name" value="Periplasmic binding protein-like II"/>
    <property type="match status" value="1"/>
</dbReference>
<reference evidence="6 7" key="1">
    <citation type="submission" date="2019-03" db="EMBL/GenBank/DDBJ databases">
        <title>Paraburkholderia sp. 7MH5, isolated from subtropical forest soil.</title>
        <authorList>
            <person name="Gao Z.-H."/>
            <person name="Qiu L.-H."/>
        </authorList>
    </citation>
    <scope>NUCLEOTIDE SEQUENCE [LARGE SCALE GENOMIC DNA]</scope>
    <source>
        <strain evidence="6 7">7MH5</strain>
    </source>
</reference>
<dbReference type="Pfam" id="PF00126">
    <property type="entry name" value="HTH_1"/>
    <property type="match status" value="1"/>
</dbReference>
<proteinExistence type="inferred from homology"/>
<dbReference type="CDD" id="cd08459">
    <property type="entry name" value="PBP2_DntR_NahR_LinR_like"/>
    <property type="match status" value="1"/>
</dbReference>
<dbReference type="AlphaFoldDB" id="A0A4P7D5N3"/>
<keyword evidence="2" id="KW-0805">Transcription regulation</keyword>
<dbReference type="RefSeq" id="WP_134757673.1">
    <property type="nucleotide sequence ID" value="NZ_CP038150.1"/>
</dbReference>
<dbReference type="EMBL" id="CP038150">
    <property type="protein sequence ID" value="QBR02240.1"/>
    <property type="molecule type" value="Genomic_DNA"/>
</dbReference>
<dbReference type="InterPro" id="IPR000847">
    <property type="entry name" value="LysR_HTH_N"/>
</dbReference>
<accession>A0A4P7D5N3</accession>
<dbReference type="InterPro" id="IPR005119">
    <property type="entry name" value="LysR_subst-bd"/>
</dbReference>
<dbReference type="GO" id="GO:0003677">
    <property type="term" value="F:DNA binding"/>
    <property type="evidence" value="ECO:0007669"/>
    <property type="project" value="UniProtKB-KW"/>
</dbReference>
<name>A0A4P7D5N3_9BURK</name>
<dbReference type="PROSITE" id="PS50931">
    <property type="entry name" value="HTH_LYSR"/>
    <property type="match status" value="1"/>
</dbReference>
<keyword evidence="4" id="KW-0804">Transcription</keyword>
<dbReference type="KEGG" id="ppai:E1956_34665"/>
<evidence type="ECO:0000256" key="3">
    <source>
        <dbReference type="ARBA" id="ARBA00023125"/>
    </source>
</evidence>
<dbReference type="Pfam" id="PF03466">
    <property type="entry name" value="LysR_substrate"/>
    <property type="match status" value="1"/>
</dbReference>
<evidence type="ECO:0000256" key="1">
    <source>
        <dbReference type="ARBA" id="ARBA00009437"/>
    </source>
</evidence>
<evidence type="ECO:0000313" key="7">
    <source>
        <dbReference type="Proteomes" id="UP000295727"/>
    </source>
</evidence>
<dbReference type="InterPro" id="IPR036390">
    <property type="entry name" value="WH_DNA-bd_sf"/>
</dbReference>
<evidence type="ECO:0000256" key="2">
    <source>
        <dbReference type="ARBA" id="ARBA00023015"/>
    </source>
</evidence>